<evidence type="ECO:0000256" key="5">
    <source>
        <dbReference type="RuleBase" id="RU004468"/>
    </source>
</evidence>
<keyword evidence="2 5" id="KW-0378">Hydrolase</keyword>
<dbReference type="SUPFAM" id="SSF51445">
    <property type="entry name" value="(Trans)glycosidases"/>
    <property type="match status" value="2"/>
</dbReference>
<dbReference type="InterPro" id="IPR033132">
    <property type="entry name" value="GH_1_N_CS"/>
</dbReference>
<feature type="region of interest" description="Disordered" evidence="6">
    <location>
        <begin position="523"/>
        <end position="547"/>
    </location>
</feature>
<organism evidence="7 8">
    <name type="scientific">Morus notabilis</name>
    <dbReference type="NCBI Taxonomy" id="981085"/>
    <lineage>
        <taxon>Eukaryota</taxon>
        <taxon>Viridiplantae</taxon>
        <taxon>Streptophyta</taxon>
        <taxon>Embryophyta</taxon>
        <taxon>Tracheophyta</taxon>
        <taxon>Spermatophyta</taxon>
        <taxon>Magnoliopsida</taxon>
        <taxon>eudicotyledons</taxon>
        <taxon>Gunneridae</taxon>
        <taxon>Pentapetalae</taxon>
        <taxon>rosids</taxon>
        <taxon>fabids</taxon>
        <taxon>Rosales</taxon>
        <taxon>Moraceae</taxon>
        <taxon>Moreae</taxon>
        <taxon>Morus</taxon>
    </lineage>
</organism>
<dbReference type="GO" id="GO:0005975">
    <property type="term" value="P:carbohydrate metabolic process"/>
    <property type="evidence" value="ECO:0007669"/>
    <property type="project" value="InterPro"/>
</dbReference>
<evidence type="ECO:0000256" key="4">
    <source>
        <dbReference type="PROSITE-ProRule" id="PRU10055"/>
    </source>
</evidence>
<keyword evidence="3 5" id="KW-0326">Glycosidase</keyword>
<evidence type="ECO:0000313" key="8">
    <source>
        <dbReference type="Proteomes" id="UP000030645"/>
    </source>
</evidence>
<accession>W9QD31</accession>
<feature type="compositionally biased region" description="Acidic residues" evidence="6">
    <location>
        <begin position="527"/>
        <end position="547"/>
    </location>
</feature>
<dbReference type="InterPro" id="IPR017853">
    <property type="entry name" value="GH"/>
</dbReference>
<reference evidence="8" key="1">
    <citation type="submission" date="2013-01" db="EMBL/GenBank/DDBJ databases">
        <title>Draft Genome Sequence of a Mulberry Tree, Morus notabilis C.K. Schneid.</title>
        <authorList>
            <person name="He N."/>
            <person name="Zhao S."/>
        </authorList>
    </citation>
    <scope>NUCLEOTIDE SEQUENCE</scope>
</reference>
<dbReference type="InterPro" id="IPR001360">
    <property type="entry name" value="Glyco_hydro_1"/>
</dbReference>
<dbReference type="PANTHER" id="PTHR10353:SF137">
    <property type="entry name" value="MYROSINASE 3-RELATED"/>
    <property type="match status" value="1"/>
</dbReference>
<dbReference type="eggNOG" id="KOG0626">
    <property type="taxonomic scope" value="Eukaryota"/>
</dbReference>
<dbReference type="PRINTS" id="PR00131">
    <property type="entry name" value="GLHYDRLASE1"/>
</dbReference>
<comment type="similarity">
    <text evidence="1">Belongs to the glycosyl hydrolase 1 family.</text>
</comment>
<gene>
    <name evidence="7" type="ORF">L484_018386</name>
</gene>
<name>W9QD31_9ROSA</name>
<dbReference type="Gene3D" id="3.20.20.80">
    <property type="entry name" value="Glycosidases"/>
    <property type="match status" value="2"/>
</dbReference>
<evidence type="ECO:0000313" key="7">
    <source>
        <dbReference type="EMBL" id="EXB28970.1"/>
    </source>
</evidence>
<dbReference type="PANTHER" id="PTHR10353">
    <property type="entry name" value="GLYCOSYL HYDROLASE"/>
    <property type="match status" value="1"/>
</dbReference>
<evidence type="ECO:0000256" key="3">
    <source>
        <dbReference type="ARBA" id="ARBA00023295"/>
    </source>
</evidence>
<keyword evidence="8" id="KW-1185">Reference proteome</keyword>
<dbReference type="PROSITE" id="PS00572">
    <property type="entry name" value="GLYCOSYL_HYDROL_F1_1"/>
    <property type="match status" value="1"/>
</dbReference>
<dbReference type="EMBL" id="KE343428">
    <property type="protein sequence ID" value="EXB28970.1"/>
    <property type="molecule type" value="Genomic_DNA"/>
</dbReference>
<dbReference type="Proteomes" id="UP000030645">
    <property type="component" value="Unassembled WGS sequence"/>
</dbReference>
<evidence type="ECO:0000256" key="2">
    <source>
        <dbReference type="ARBA" id="ARBA00022801"/>
    </source>
</evidence>
<dbReference type="Pfam" id="PF00232">
    <property type="entry name" value="Glyco_hydro_1"/>
    <property type="match status" value="2"/>
</dbReference>
<dbReference type="AlphaFoldDB" id="W9QD31"/>
<dbReference type="InterPro" id="IPR018120">
    <property type="entry name" value="Glyco_hydro_1_AS"/>
</dbReference>
<protein>
    <submittedName>
        <fullName evidence="7">Beta-glucosidase 12</fullName>
    </submittedName>
</protein>
<feature type="active site" description="Nucleophile" evidence="4">
    <location>
        <position position="868"/>
    </location>
</feature>
<evidence type="ECO:0000256" key="1">
    <source>
        <dbReference type="ARBA" id="ARBA00010838"/>
    </source>
</evidence>
<evidence type="ECO:0000256" key="6">
    <source>
        <dbReference type="SAM" id="MobiDB-lite"/>
    </source>
</evidence>
<sequence>MWCIAERIENGSNGDVANDEYHRYKEDVRNMKEMNLDAYRFSISWSRLLPNGKLSGGVNKEGIKYYSNLINELLANGLKPFVTLFHWDLPQALEDEYGGFLSPHIVNHFKDYAELCFKEFGDRVKHWITLNEPWSYSIGGYSEGFFPPGRCSDWQNLNCTGGDSGTEPYLVSHYQLLSHATAVKLYKEKYQASQKGVIGIALVSNWFVPFSNAKQHQNTALRAIDFMFGWFMDPLANGDYPHSMRSLVGKRLPKFTKEESKLVKGSFDFLGLNYYTTNYAAYASNHNSVNGSYTTDAQANLTPQRNGVPIGPKAASEWLYVYPVGIHEILLYTKRMYYNPLIYITENGIDEFNDPKLSLEQALNDTQRIDYHFRHLSYLRKAIKDGVNVKGYFAWSLLDNFEWFSGYSVRFGINYVDYNNEQKRYPKLSAHCHVFLLFFGYAAATSSLAQNISRKYDTVFLNRSSFPAGFIFGTGSSAYQFEGAWNEGGRGVSLWDTYTHKYPEKITDGSNGDVATDQYHRYKVKQDDDDDDVDDDDNNDDDANEDEDVRIMKEMNTDAYRFSISWTRLLPNGTVNGGVNKEGVKYYNNLINELLAKGLTPFVTIFHWDTPQTLEDQYGGFLSPRIVNHFKDYADLCFKEFGDRVKHWVTINEPSVYTTNGYVSGIFAPGRCSAWQNANCTGGDSGTEPYIVAHYLILSHAAAVKVYREKYQESQKGSIGITLVSDWYVPYSDARHNVNAAKRSVDFSLGWFLDPLVYGYYPHTMRVLVGNRLPKFTKKESQLVKGSYDFLGINYYTSNYAAYAPSHNNLQLSYNTDSRANATAVRNGVPIGTQASGSFWLYAYPQGLYDLLMYTRTKYNNPLIYVTENGVSEKNDPTLSLKQALNDTHRIDYHFKHLTKLSEAIRDGVNVKGYFAWSFLDNFEWAWGKTSRFGIYYVDFNNGQKRYPKLSSHWFKKFLKK</sequence>
<dbReference type="STRING" id="981085.W9QD31"/>
<dbReference type="FunFam" id="3.20.20.80:FF:000020">
    <property type="entry name" value="Beta-glucosidase 12"/>
    <property type="match status" value="2"/>
</dbReference>
<dbReference type="PROSITE" id="PS00653">
    <property type="entry name" value="GLYCOSYL_HYDROL_F1_2"/>
    <property type="match status" value="1"/>
</dbReference>
<dbReference type="GO" id="GO:0008422">
    <property type="term" value="F:beta-glucosidase activity"/>
    <property type="evidence" value="ECO:0007669"/>
    <property type="project" value="UniProtKB-ARBA"/>
</dbReference>
<proteinExistence type="inferred from homology"/>